<accession>A0A1F5EVU2</accession>
<dbReference type="STRING" id="1817816.A2Y64_03510"/>
<gene>
    <name evidence="2" type="ORF">A2Y64_03510</name>
</gene>
<dbReference type="Pfam" id="PF05547">
    <property type="entry name" value="Peptidase_M6"/>
    <property type="match status" value="1"/>
</dbReference>
<evidence type="ECO:0000313" key="3">
    <source>
        <dbReference type="Proteomes" id="UP000177187"/>
    </source>
</evidence>
<feature type="domain" description="Peptidase M6-like" evidence="1">
    <location>
        <begin position="124"/>
        <end position="311"/>
    </location>
</feature>
<reference evidence="2 3" key="1">
    <citation type="journal article" date="2016" name="Nat. Commun.">
        <title>Thousands of microbial genomes shed light on interconnected biogeochemical processes in an aquifer system.</title>
        <authorList>
            <person name="Anantharaman K."/>
            <person name="Brown C.T."/>
            <person name="Hug L.A."/>
            <person name="Sharon I."/>
            <person name="Castelle C.J."/>
            <person name="Probst A.J."/>
            <person name="Thomas B.C."/>
            <person name="Singh A."/>
            <person name="Wilkins M.J."/>
            <person name="Karaoz U."/>
            <person name="Brodie E.L."/>
            <person name="Williams K.H."/>
            <person name="Hubbard S.S."/>
            <person name="Banfield J.F."/>
        </authorList>
    </citation>
    <scope>NUCLEOTIDE SEQUENCE [LARGE SCALE GENOMIC DNA]</scope>
</reference>
<dbReference type="Gene3D" id="2.60.40.4070">
    <property type="match status" value="1"/>
</dbReference>
<proteinExistence type="predicted"/>
<dbReference type="InterPro" id="IPR008757">
    <property type="entry name" value="Peptidase_M6-like_domain"/>
</dbReference>
<sequence>MLILFAASWAMPGMPAELYDYYGFNRPYTFAEPERPDGVDQPSPVPPAANLTVRPLVLLVDFDDRPADKDIHPPLEYGKIIFRRNQEPGTFTDYWDEVTGSRVRIVGDEESDIDSAWIRVSGTYEPTDEDLDYGFFTDGRYGFGDYPRNSQGMVRYALVAADPRINFADYDNDGPDGIPRSADPEHSDDDGYVDALFVVHAGWGAEQSRDPGNIWSCKWDLESNGGPGYFSTDDGVRINNFMVVPEELLDNADDGNELLVTIGVFCHNFGYTLGLPALYDTTPNRWDADSYGIGYWGLMGYGAWTGIVAYPQRVPLPGNCPVHPCAWSKYHAGWVSVTNATQGRNQPHAIYRAESPAPPDATRFLRITVAGPEEYFLLENRQQVGFDRGLSYLAHIDPDDPTPCDGLLIWHVDERVIGDNLSGNTVNGNKLHKGVDLEEADGYNDLDFRVNLGDDGDPFPGKFSKREFGPDTSPDSLPYGSAESTCYIERISDSGNPMTLYVTSIRNPLTQGVMAGPNPYYPERDDHLTFFFEFGIRVTVRIYTLSGDLVRTIGEDEVDEAFGQASWFGDNDDGSQVATGLYFFTVDSGAYHVGHGKFTVIR</sequence>
<comment type="caution">
    <text evidence="2">The sequence shown here is derived from an EMBL/GenBank/DDBJ whole genome shotgun (WGS) entry which is preliminary data.</text>
</comment>
<dbReference type="AlphaFoldDB" id="A0A1F5EVU2"/>
<dbReference type="EMBL" id="MFAF01000148">
    <property type="protein sequence ID" value="OGD71519.1"/>
    <property type="molecule type" value="Genomic_DNA"/>
</dbReference>
<protein>
    <recommendedName>
        <fullName evidence="1">Peptidase M6-like domain-containing protein</fullName>
    </recommendedName>
</protein>
<evidence type="ECO:0000313" key="2">
    <source>
        <dbReference type="EMBL" id="OGD71519.1"/>
    </source>
</evidence>
<evidence type="ECO:0000259" key="1">
    <source>
        <dbReference type="Pfam" id="PF05547"/>
    </source>
</evidence>
<dbReference type="PANTHER" id="PTHR41775:SF1">
    <property type="entry name" value="PEPTIDASE M6-LIKE DOMAIN-CONTAINING PROTEIN"/>
    <property type="match status" value="1"/>
</dbReference>
<dbReference type="GO" id="GO:0008233">
    <property type="term" value="F:peptidase activity"/>
    <property type="evidence" value="ECO:0007669"/>
    <property type="project" value="InterPro"/>
</dbReference>
<dbReference type="GO" id="GO:0006508">
    <property type="term" value="P:proteolysis"/>
    <property type="evidence" value="ECO:0007669"/>
    <property type="project" value="InterPro"/>
</dbReference>
<organism evidence="2 3">
    <name type="scientific">Candidatus Coatesbacteria bacterium RBG_13_66_14</name>
    <dbReference type="NCBI Taxonomy" id="1817816"/>
    <lineage>
        <taxon>Bacteria</taxon>
        <taxon>Candidatus Coatesiibacteriota</taxon>
    </lineage>
</organism>
<dbReference type="PANTHER" id="PTHR41775">
    <property type="entry name" value="SECRETED PROTEIN-RELATED"/>
    <property type="match status" value="1"/>
</dbReference>
<name>A0A1F5EVU2_9BACT</name>
<dbReference type="Proteomes" id="UP000177187">
    <property type="component" value="Unassembled WGS sequence"/>
</dbReference>